<evidence type="ECO:0000256" key="4">
    <source>
        <dbReference type="ARBA" id="ARBA00023163"/>
    </source>
</evidence>
<evidence type="ECO:0000313" key="9">
    <source>
        <dbReference type="Proteomes" id="UP000028524"/>
    </source>
</evidence>
<dbReference type="EMBL" id="KL659487">
    <property type="protein sequence ID" value="KFA69407.1"/>
    <property type="molecule type" value="Genomic_DNA"/>
</dbReference>
<dbReference type="Gene3D" id="2.60.40.3960">
    <property type="entry name" value="Velvet domain"/>
    <property type="match status" value="1"/>
</dbReference>
<dbReference type="OrthoDB" id="3056235at2759"/>
<protein>
    <recommendedName>
        <fullName evidence="7">Velvet domain-containing protein</fullName>
    </recommendedName>
</protein>
<dbReference type="STRING" id="1283841.A0A084QZM2"/>
<evidence type="ECO:0000256" key="1">
    <source>
        <dbReference type="ARBA" id="ARBA00004123"/>
    </source>
</evidence>
<evidence type="ECO:0000256" key="6">
    <source>
        <dbReference type="SAM" id="MobiDB-lite"/>
    </source>
</evidence>
<evidence type="ECO:0000313" key="8">
    <source>
        <dbReference type="EMBL" id="KFA69407.1"/>
    </source>
</evidence>
<name>A0A084QZM2_STAC4</name>
<keyword evidence="2" id="KW-0749">Sporulation</keyword>
<dbReference type="Proteomes" id="UP000028524">
    <property type="component" value="Unassembled WGS sequence"/>
</dbReference>
<dbReference type="PROSITE" id="PS51821">
    <property type="entry name" value="VELVET"/>
    <property type="match status" value="1"/>
</dbReference>
<dbReference type="InterPro" id="IPR037525">
    <property type="entry name" value="Velvet_dom"/>
</dbReference>
<proteinExistence type="predicted"/>
<reference evidence="8 9" key="1">
    <citation type="journal article" date="2014" name="BMC Genomics">
        <title>Comparative genome sequencing reveals chemotype-specific gene clusters in the toxigenic black mold Stachybotrys.</title>
        <authorList>
            <person name="Semeiks J."/>
            <person name="Borek D."/>
            <person name="Otwinowski Z."/>
            <person name="Grishin N.V."/>
        </authorList>
    </citation>
    <scope>NUCLEOTIDE SEQUENCE [LARGE SCALE GENOMIC DNA]</scope>
    <source>
        <strain evidence="8 9">IBT 40285</strain>
    </source>
</reference>
<dbReference type="PANTHER" id="PTHR33572">
    <property type="entry name" value="SPORE DEVELOPMENT REGULATOR VOSA"/>
    <property type="match status" value="1"/>
</dbReference>
<feature type="domain" description="Velvet" evidence="7">
    <location>
        <begin position="75"/>
        <end position="255"/>
    </location>
</feature>
<organism evidence="8 9">
    <name type="scientific">Stachybotrys chlorohalonatus (strain IBT 40285)</name>
    <dbReference type="NCBI Taxonomy" id="1283841"/>
    <lineage>
        <taxon>Eukaryota</taxon>
        <taxon>Fungi</taxon>
        <taxon>Dikarya</taxon>
        <taxon>Ascomycota</taxon>
        <taxon>Pezizomycotina</taxon>
        <taxon>Sordariomycetes</taxon>
        <taxon>Hypocreomycetidae</taxon>
        <taxon>Hypocreales</taxon>
        <taxon>Stachybotryaceae</taxon>
        <taxon>Stachybotrys</taxon>
    </lineage>
</organism>
<dbReference type="GO" id="GO:0005634">
    <property type="term" value="C:nucleus"/>
    <property type="evidence" value="ECO:0007669"/>
    <property type="project" value="UniProtKB-SubCell"/>
</dbReference>
<sequence>MPDRARRPLRSTQDALLIVAHASTRPPLQPHGETESCASSSKTGHLPLSFSPLLEKRTKTIDVPNIYSESRTGAPNSLTFSLNIRQQPKAARSCGFGDKDRRTIDPPPIIELVIESPTLTNDQIQEYRRARTYVMSCSIWDETGTIDDSLMPGDYKDRRLVGSVVGTPFVGKDEYDREGCFFTFSDLSCRTSGSFRLKFDVVMVGGTIVTRRFPTLAEKKSDVFHVYSAKVFPGMSANTLLAKRLREQGCDLPLKRGNDKRLRVANRLANLSTEVP</sequence>
<dbReference type="GO" id="GO:0030435">
    <property type="term" value="P:sporulation resulting in formation of a cellular spore"/>
    <property type="evidence" value="ECO:0007669"/>
    <property type="project" value="UniProtKB-KW"/>
</dbReference>
<keyword evidence="9" id="KW-1185">Reference proteome</keyword>
<dbReference type="AlphaFoldDB" id="A0A084QZM2"/>
<dbReference type="OMA" id="CSIWDES"/>
<dbReference type="InterPro" id="IPR021740">
    <property type="entry name" value="Velvet"/>
</dbReference>
<feature type="region of interest" description="Disordered" evidence="6">
    <location>
        <begin position="23"/>
        <end position="44"/>
    </location>
</feature>
<comment type="subcellular location">
    <subcellularLocation>
        <location evidence="1">Nucleus</location>
    </subcellularLocation>
</comment>
<dbReference type="Pfam" id="PF11754">
    <property type="entry name" value="Velvet"/>
    <property type="match status" value="2"/>
</dbReference>
<evidence type="ECO:0000256" key="5">
    <source>
        <dbReference type="ARBA" id="ARBA00023242"/>
    </source>
</evidence>
<evidence type="ECO:0000256" key="3">
    <source>
        <dbReference type="ARBA" id="ARBA00023015"/>
    </source>
</evidence>
<dbReference type="InParanoid" id="A0A084QZM2"/>
<keyword evidence="4" id="KW-0804">Transcription</keyword>
<evidence type="ECO:0000259" key="7">
    <source>
        <dbReference type="PROSITE" id="PS51821"/>
    </source>
</evidence>
<dbReference type="InterPro" id="IPR038491">
    <property type="entry name" value="Velvet_dom_sf"/>
</dbReference>
<evidence type="ECO:0000256" key="2">
    <source>
        <dbReference type="ARBA" id="ARBA00022969"/>
    </source>
</evidence>
<gene>
    <name evidence="8" type="ORF">S40285_09641</name>
</gene>
<accession>A0A084QZM2</accession>
<dbReference type="PANTHER" id="PTHR33572:SF17">
    <property type="entry name" value="SEXUAL DEVELOPMENT REGULATOR VELC"/>
    <property type="match status" value="1"/>
</dbReference>
<keyword evidence="3" id="KW-0805">Transcription regulation</keyword>
<keyword evidence="5" id="KW-0539">Nucleus</keyword>
<dbReference type="HOGENOM" id="CLU_022491_3_0_1"/>